<dbReference type="PANTHER" id="PTHR23349">
    <property type="entry name" value="BASIC HELIX-LOOP-HELIX TRANSCRIPTION FACTOR, TWIST"/>
    <property type="match status" value="1"/>
</dbReference>
<dbReference type="SMART" id="SM00353">
    <property type="entry name" value="HLH"/>
    <property type="match status" value="1"/>
</dbReference>
<reference evidence="4" key="1">
    <citation type="journal article" date="2023" name="G3 (Bethesda)">
        <title>A reference genome for the long-term kleptoplast-retaining sea slug Elysia crispata morphotype clarki.</title>
        <authorList>
            <person name="Eastman K.E."/>
            <person name="Pendleton A.L."/>
            <person name="Shaikh M.A."/>
            <person name="Suttiyut T."/>
            <person name="Ogas R."/>
            <person name="Tomko P."/>
            <person name="Gavelis G."/>
            <person name="Widhalm J.R."/>
            <person name="Wisecaver J.H."/>
        </authorList>
    </citation>
    <scope>NUCLEOTIDE SEQUENCE</scope>
    <source>
        <strain evidence="4">ECLA1</strain>
    </source>
</reference>
<dbReference type="Gene3D" id="4.10.280.10">
    <property type="entry name" value="Helix-loop-helix DNA-binding domain"/>
    <property type="match status" value="1"/>
</dbReference>
<dbReference type="PANTHER" id="PTHR23349:SF108">
    <property type="entry name" value="BHLH DOMAIN-CONTAINING PROTEIN"/>
    <property type="match status" value="1"/>
</dbReference>
<evidence type="ECO:0000313" key="5">
    <source>
        <dbReference type="Proteomes" id="UP001283361"/>
    </source>
</evidence>
<keyword evidence="5" id="KW-1185">Reference proteome</keyword>
<comment type="caution">
    <text evidence="4">The sequence shown here is derived from an EMBL/GenBank/DDBJ whole genome shotgun (WGS) entry which is preliminary data.</text>
</comment>
<dbReference type="SUPFAM" id="SSF47459">
    <property type="entry name" value="HLH, helix-loop-helix DNA-binding domain"/>
    <property type="match status" value="1"/>
</dbReference>
<evidence type="ECO:0000256" key="2">
    <source>
        <dbReference type="SAM" id="MobiDB-lite"/>
    </source>
</evidence>
<feature type="region of interest" description="Disordered" evidence="2">
    <location>
        <begin position="384"/>
        <end position="413"/>
    </location>
</feature>
<dbReference type="AlphaFoldDB" id="A0AAE1AHY4"/>
<feature type="domain" description="BHLH" evidence="3">
    <location>
        <begin position="513"/>
        <end position="565"/>
    </location>
</feature>
<name>A0AAE1AHY4_9GAST</name>
<protein>
    <recommendedName>
        <fullName evidence="3">BHLH domain-containing protein</fullName>
    </recommendedName>
</protein>
<dbReference type="GO" id="GO:0046983">
    <property type="term" value="F:protein dimerization activity"/>
    <property type="evidence" value="ECO:0007669"/>
    <property type="project" value="InterPro"/>
</dbReference>
<keyword evidence="1" id="KW-0238">DNA-binding</keyword>
<dbReference type="EMBL" id="JAWDGP010001864">
    <property type="protein sequence ID" value="KAK3787451.1"/>
    <property type="molecule type" value="Genomic_DNA"/>
</dbReference>
<evidence type="ECO:0000259" key="3">
    <source>
        <dbReference type="PROSITE" id="PS50888"/>
    </source>
</evidence>
<dbReference type="PROSITE" id="PS50888">
    <property type="entry name" value="BHLH"/>
    <property type="match status" value="1"/>
</dbReference>
<organism evidence="4 5">
    <name type="scientific">Elysia crispata</name>
    <name type="common">lettuce slug</name>
    <dbReference type="NCBI Taxonomy" id="231223"/>
    <lineage>
        <taxon>Eukaryota</taxon>
        <taxon>Metazoa</taxon>
        <taxon>Spiralia</taxon>
        <taxon>Lophotrochozoa</taxon>
        <taxon>Mollusca</taxon>
        <taxon>Gastropoda</taxon>
        <taxon>Heterobranchia</taxon>
        <taxon>Euthyneura</taxon>
        <taxon>Panpulmonata</taxon>
        <taxon>Sacoglossa</taxon>
        <taxon>Placobranchoidea</taxon>
        <taxon>Plakobranchidae</taxon>
        <taxon>Elysia</taxon>
    </lineage>
</organism>
<dbReference type="GO" id="GO:0000977">
    <property type="term" value="F:RNA polymerase II transcription regulatory region sequence-specific DNA binding"/>
    <property type="evidence" value="ECO:0007669"/>
    <property type="project" value="TreeGrafter"/>
</dbReference>
<sequence>MNTLTPPFESSGWSMSAQLLAFTHAVYICWENTLKYSILFKMYTPQSNFVYTETRSNFGTYNRYKNDFVHVPFSSSLTESRNSLFNEERCLIIQNLNLSSYSSTTMQETGSSALQNLLYGDNSKFYTQHVPSLEQPCDLNQRDVSDRFGLFGEKPKLNCHRYDKQDTDSSFCEFKTKTCPCVPDCYIKPDYNESDRCDGIYGVEVNSSKFLDTSFFFNLSCGELNNQQLPQRSSGAPSQFPLTRQPSFHSNFQTKGCTQNPIRLDKLQLENQNLCRSLKNSHTDLLASGRRCKCLQNSAVFSSSSVTLSACENKFYLQDTQNFGRNLRNIPGKHGVKRLIKPYVLDSDKVRGNPCFSSLDPTKPTDSDSELSVALEHLENTGLNTISEDQGVETSTASSNQSDLSTPSISHTLQHPTSFTTHYSHSTYGASPTPCLTSIHRPKTTDNSFCTTSSKTLLSSNSLYETSAINKANVDSSTNPAVKRGRSPVLTSTATGRVKRIRRHVPHAMRTPAAVDKRNSRERRRIGGVNHAFEILRQHTPTLSHLERASKISILRQAQAYIRELSAILARKKVYL</sequence>
<dbReference type="InterPro" id="IPR011598">
    <property type="entry name" value="bHLH_dom"/>
</dbReference>
<evidence type="ECO:0000313" key="4">
    <source>
        <dbReference type="EMBL" id="KAK3787451.1"/>
    </source>
</evidence>
<dbReference type="GO" id="GO:0000981">
    <property type="term" value="F:DNA-binding transcription factor activity, RNA polymerase II-specific"/>
    <property type="evidence" value="ECO:0007669"/>
    <property type="project" value="TreeGrafter"/>
</dbReference>
<dbReference type="InterPro" id="IPR050283">
    <property type="entry name" value="E-box_TF_Regulators"/>
</dbReference>
<dbReference type="Proteomes" id="UP001283361">
    <property type="component" value="Unassembled WGS sequence"/>
</dbReference>
<dbReference type="InterPro" id="IPR036638">
    <property type="entry name" value="HLH_DNA-bd_sf"/>
</dbReference>
<dbReference type="Pfam" id="PF00010">
    <property type="entry name" value="HLH"/>
    <property type="match status" value="1"/>
</dbReference>
<evidence type="ECO:0000256" key="1">
    <source>
        <dbReference type="ARBA" id="ARBA00023125"/>
    </source>
</evidence>
<dbReference type="GO" id="GO:0032502">
    <property type="term" value="P:developmental process"/>
    <property type="evidence" value="ECO:0007669"/>
    <property type="project" value="TreeGrafter"/>
</dbReference>
<proteinExistence type="predicted"/>
<dbReference type="CDD" id="cd11418">
    <property type="entry name" value="bHLH_TS_ASCL"/>
    <property type="match status" value="1"/>
</dbReference>
<gene>
    <name evidence="4" type="ORF">RRG08_025717</name>
</gene>
<accession>A0AAE1AHY4</accession>